<organism evidence="1 2">
    <name type="scientific">Mytilus galloprovincialis</name>
    <name type="common">Mediterranean mussel</name>
    <dbReference type="NCBI Taxonomy" id="29158"/>
    <lineage>
        <taxon>Eukaryota</taxon>
        <taxon>Metazoa</taxon>
        <taxon>Spiralia</taxon>
        <taxon>Lophotrochozoa</taxon>
        <taxon>Mollusca</taxon>
        <taxon>Bivalvia</taxon>
        <taxon>Autobranchia</taxon>
        <taxon>Pteriomorphia</taxon>
        <taxon>Mytilida</taxon>
        <taxon>Mytiloidea</taxon>
        <taxon>Mytilidae</taxon>
        <taxon>Mytilinae</taxon>
        <taxon>Mytilus</taxon>
    </lineage>
</organism>
<gene>
    <name evidence="1" type="ORF">MGAL_10B067026</name>
</gene>
<name>A0A8B6F1V0_MYTGA</name>
<dbReference type="InterPro" id="IPR011042">
    <property type="entry name" value="6-blade_b-propeller_TolB-like"/>
</dbReference>
<protein>
    <submittedName>
        <fullName evidence="1">Uncharacterized protein</fullName>
    </submittedName>
</protein>
<accession>A0A8B6F1V0</accession>
<reference evidence="1" key="1">
    <citation type="submission" date="2018-11" db="EMBL/GenBank/DDBJ databases">
        <authorList>
            <person name="Alioto T."/>
            <person name="Alioto T."/>
        </authorList>
    </citation>
    <scope>NUCLEOTIDE SEQUENCE</scope>
</reference>
<evidence type="ECO:0000313" key="2">
    <source>
        <dbReference type="Proteomes" id="UP000596742"/>
    </source>
</evidence>
<sequence length="392" mass="44898">MANEMDKSYYMDYVEYCIDDIEKRGNDIINKTMEVKTELIRFVKERQHRDRSVIEERFRSGNHSRGNNTSPAIFRPGAIDLSSINELYGDILLSYENGKFSISTNKSFEYKQITNIRLIIPTNNSKAWIYDDSNEGVKVNQLGSIEKSIFIDSVEHASRQGNEFIVTSSEMLTIRRIQENGTIRSEMTTSPLFPLGTHVTDDGDILVCLVDRNDFSLTTKSRRLIMIYHHMGIIPTELEYEKGNRIFTLPNRVTSSKKSVIAIDVQSRTRSRILCLSHNGKILFEFSRQGHFCPCDVCATLDQEILVLDEATHSIYVLNIDGLVLSTVRLSDFCIEQPTTMAFDTRNNELWLGHSSNKITIFTIGDVSKSEKVQSELEPKEITNVESEETWF</sequence>
<dbReference type="AlphaFoldDB" id="A0A8B6F1V0"/>
<proteinExistence type="predicted"/>
<comment type="caution">
    <text evidence="1">The sequence shown here is derived from an EMBL/GenBank/DDBJ whole genome shotgun (WGS) entry which is preliminary data.</text>
</comment>
<dbReference type="OrthoDB" id="6054020at2759"/>
<dbReference type="EMBL" id="UYJE01006007">
    <property type="protein sequence ID" value="VDI42370.1"/>
    <property type="molecule type" value="Genomic_DNA"/>
</dbReference>
<evidence type="ECO:0000313" key="1">
    <source>
        <dbReference type="EMBL" id="VDI42370.1"/>
    </source>
</evidence>
<dbReference type="Gene3D" id="2.120.10.30">
    <property type="entry name" value="TolB, C-terminal domain"/>
    <property type="match status" value="1"/>
</dbReference>
<keyword evidence="2" id="KW-1185">Reference proteome</keyword>
<dbReference type="Proteomes" id="UP000596742">
    <property type="component" value="Unassembled WGS sequence"/>
</dbReference>
<dbReference type="SUPFAM" id="SSF63825">
    <property type="entry name" value="YWTD domain"/>
    <property type="match status" value="1"/>
</dbReference>